<feature type="domain" description="Amino acid permease/ SLC12A" evidence="7">
    <location>
        <begin position="68"/>
        <end position="453"/>
    </location>
</feature>
<evidence type="ECO:0000256" key="2">
    <source>
        <dbReference type="ARBA" id="ARBA00022692"/>
    </source>
</evidence>
<evidence type="ECO:0000256" key="6">
    <source>
        <dbReference type="SAM" id="Phobius"/>
    </source>
</evidence>
<keyword evidence="4 6" id="KW-0472">Membrane</keyword>
<name>A0A0S2DR37_LYSEN</name>
<evidence type="ECO:0000256" key="5">
    <source>
        <dbReference type="SAM" id="MobiDB-lite"/>
    </source>
</evidence>
<sequence length="512" mass="53371">MRRLRSIGGAVASRGLRSTAAATAGGPCPRGPPRMTAPPSSPAGLRQNALGLWTIVFFVIATNGPLTALVGVVSTAILLGNGIGVPAAFLIAGVIYLVFSVGFVAMGRYIRNAGAFYAYVANGLGRPLGTAAAFLAIVAYAGLQFACYGLIGFFGANALAGWGLALPWWVVGLAVAALVQLCSIRNVVFNGRFLGLLMLAELAVVVVFDVAVLAHGGPEGFSLASFQPEHVLVPGLGATFVFVAGSFMGFETTAIYAEEAREPERTVPAATYIAVVLIAVTLTLSSWLLIVSFGPSQVLAAAAKDPGGLWFDRAGLLVGPLLGDAINVLLITSLFAVILSFQNTLSRYLFALAREGLMPVAFARTHARHRTPYLAGYALTALVVALLLLCGLAGADPMTLVLPLGSAPAALGILAVQALTSLAVIGFFRRQPRHTNLWQRLIAPALSGAAMLVGVALIVRNMHLLTGGESAFNTLIPLGMLGVGLAGLGLALWLRSHRPERYARLARLLEEV</sequence>
<feature type="transmembrane region" description="Helical" evidence="6">
    <location>
        <begin position="160"/>
        <end position="181"/>
    </location>
</feature>
<dbReference type="EMBL" id="CP013140">
    <property type="protein sequence ID" value="ALN60648.1"/>
    <property type="molecule type" value="Genomic_DNA"/>
</dbReference>
<evidence type="ECO:0000256" key="3">
    <source>
        <dbReference type="ARBA" id="ARBA00022989"/>
    </source>
</evidence>
<dbReference type="STRING" id="69.GLE_5307"/>
<evidence type="ECO:0000256" key="4">
    <source>
        <dbReference type="ARBA" id="ARBA00023136"/>
    </source>
</evidence>
<feature type="transmembrane region" description="Helical" evidence="6">
    <location>
        <begin position="269"/>
        <end position="294"/>
    </location>
</feature>
<dbReference type="Gene3D" id="1.20.1740.10">
    <property type="entry name" value="Amino acid/polyamine transporter I"/>
    <property type="match status" value="1"/>
</dbReference>
<keyword evidence="2 6" id="KW-0812">Transmembrane</keyword>
<dbReference type="PATRIC" id="fig|69.6.peg.5225"/>
<comment type="subcellular location">
    <subcellularLocation>
        <location evidence="1">Membrane</location>
        <topology evidence="1">Multi-pass membrane protein</topology>
    </subcellularLocation>
</comment>
<protein>
    <submittedName>
        <fullName evidence="8">Amino acid permease</fullName>
    </submittedName>
</protein>
<evidence type="ECO:0000313" key="9">
    <source>
        <dbReference type="Proteomes" id="UP000061569"/>
    </source>
</evidence>
<dbReference type="PANTHER" id="PTHR42770:SF16">
    <property type="entry name" value="AMINO ACID PERMEASE"/>
    <property type="match status" value="1"/>
</dbReference>
<feature type="transmembrane region" description="Helical" evidence="6">
    <location>
        <begin position="471"/>
        <end position="494"/>
    </location>
</feature>
<feature type="transmembrane region" description="Helical" evidence="6">
    <location>
        <begin position="85"/>
        <end position="110"/>
    </location>
</feature>
<keyword evidence="3 6" id="KW-1133">Transmembrane helix</keyword>
<feature type="transmembrane region" description="Helical" evidence="6">
    <location>
        <begin position="236"/>
        <end position="257"/>
    </location>
</feature>
<dbReference type="AlphaFoldDB" id="A0A0S2DR37"/>
<proteinExistence type="predicted"/>
<gene>
    <name evidence="8" type="ORF">GLE_5307</name>
</gene>
<feature type="transmembrane region" description="Helical" evidence="6">
    <location>
        <begin position="193"/>
        <end position="216"/>
    </location>
</feature>
<feature type="transmembrane region" description="Helical" evidence="6">
    <location>
        <begin position="441"/>
        <end position="459"/>
    </location>
</feature>
<dbReference type="KEGG" id="lez:GLE_5307"/>
<reference evidence="8 9" key="1">
    <citation type="submission" date="2015-11" db="EMBL/GenBank/DDBJ databases">
        <title>Genome sequences of Lysobacter enzymogenes strain C3 and Lysobacter antibioticus ATCC 29479.</title>
        <authorList>
            <person name="Kobayashi D.Y."/>
        </authorList>
    </citation>
    <scope>NUCLEOTIDE SEQUENCE [LARGE SCALE GENOMIC DNA]</scope>
    <source>
        <strain evidence="8 9">C3</strain>
    </source>
</reference>
<evidence type="ECO:0000313" key="8">
    <source>
        <dbReference type="EMBL" id="ALN60648.1"/>
    </source>
</evidence>
<dbReference type="Pfam" id="PF00324">
    <property type="entry name" value="AA_permease"/>
    <property type="match status" value="1"/>
</dbReference>
<feature type="transmembrane region" description="Helical" evidence="6">
    <location>
        <begin position="50"/>
        <end position="79"/>
    </location>
</feature>
<evidence type="ECO:0000256" key="1">
    <source>
        <dbReference type="ARBA" id="ARBA00004141"/>
    </source>
</evidence>
<accession>A0A0S2DR37</accession>
<feature type="transmembrane region" description="Helical" evidence="6">
    <location>
        <begin position="131"/>
        <end position="154"/>
    </location>
</feature>
<feature type="transmembrane region" description="Helical" evidence="6">
    <location>
        <begin position="314"/>
        <end position="339"/>
    </location>
</feature>
<dbReference type="InterPro" id="IPR004841">
    <property type="entry name" value="AA-permease/SLC12A_dom"/>
</dbReference>
<feature type="transmembrane region" description="Helical" evidence="6">
    <location>
        <begin position="374"/>
        <end position="395"/>
    </location>
</feature>
<feature type="compositionally biased region" description="Pro residues" evidence="5">
    <location>
        <begin position="29"/>
        <end position="41"/>
    </location>
</feature>
<dbReference type="GO" id="GO:0055085">
    <property type="term" value="P:transmembrane transport"/>
    <property type="evidence" value="ECO:0007669"/>
    <property type="project" value="InterPro"/>
</dbReference>
<dbReference type="Proteomes" id="UP000061569">
    <property type="component" value="Chromosome"/>
</dbReference>
<dbReference type="GO" id="GO:0016020">
    <property type="term" value="C:membrane"/>
    <property type="evidence" value="ECO:0007669"/>
    <property type="project" value="UniProtKB-SubCell"/>
</dbReference>
<evidence type="ECO:0000259" key="7">
    <source>
        <dbReference type="Pfam" id="PF00324"/>
    </source>
</evidence>
<dbReference type="InterPro" id="IPR050367">
    <property type="entry name" value="APC_superfamily"/>
</dbReference>
<dbReference type="PANTHER" id="PTHR42770">
    <property type="entry name" value="AMINO ACID TRANSPORTER-RELATED"/>
    <property type="match status" value="1"/>
</dbReference>
<feature type="region of interest" description="Disordered" evidence="5">
    <location>
        <begin position="19"/>
        <end position="42"/>
    </location>
</feature>
<dbReference type="PIRSF" id="PIRSF006060">
    <property type="entry name" value="AA_transporter"/>
    <property type="match status" value="1"/>
</dbReference>
<feature type="transmembrane region" description="Helical" evidence="6">
    <location>
        <begin position="407"/>
        <end position="429"/>
    </location>
</feature>
<organism evidence="8 9">
    <name type="scientific">Lysobacter enzymogenes</name>
    <dbReference type="NCBI Taxonomy" id="69"/>
    <lineage>
        <taxon>Bacteria</taxon>
        <taxon>Pseudomonadati</taxon>
        <taxon>Pseudomonadota</taxon>
        <taxon>Gammaproteobacteria</taxon>
        <taxon>Lysobacterales</taxon>
        <taxon>Lysobacteraceae</taxon>
        <taxon>Lysobacter</taxon>
    </lineage>
</organism>